<dbReference type="GO" id="GO:0016491">
    <property type="term" value="F:oxidoreductase activity"/>
    <property type="evidence" value="ECO:0007669"/>
    <property type="project" value="UniProtKB-KW"/>
</dbReference>
<evidence type="ECO:0000259" key="4">
    <source>
        <dbReference type="Pfam" id="PF00248"/>
    </source>
</evidence>
<comment type="similarity">
    <text evidence="1">Belongs to the aldo/keto reductase family.</text>
</comment>
<evidence type="ECO:0000313" key="6">
    <source>
        <dbReference type="Proteomes" id="UP001162156"/>
    </source>
</evidence>
<reference evidence="5" key="1">
    <citation type="journal article" date="2023" name="Insect Mol. Biol.">
        <title>Genome sequencing provides insights into the evolution of gene families encoding plant cell wall-degrading enzymes in longhorned beetles.</title>
        <authorList>
            <person name="Shin N.R."/>
            <person name="Okamura Y."/>
            <person name="Kirsch R."/>
            <person name="Pauchet Y."/>
        </authorList>
    </citation>
    <scope>NUCLEOTIDE SEQUENCE</scope>
    <source>
        <strain evidence="5">RBIC_L_NR</strain>
    </source>
</reference>
<gene>
    <name evidence="5" type="ORF">NQ314_004847</name>
</gene>
<dbReference type="AlphaFoldDB" id="A0AAV8ZLN3"/>
<keyword evidence="3" id="KW-0560">Oxidoreductase</keyword>
<dbReference type="FunFam" id="3.20.20.100:FF:000006">
    <property type="entry name" value="Aldo-keto reductase family 1 member A1"/>
    <property type="match status" value="2"/>
</dbReference>
<evidence type="ECO:0000313" key="5">
    <source>
        <dbReference type="EMBL" id="KAJ8964548.1"/>
    </source>
</evidence>
<dbReference type="PROSITE" id="PS00062">
    <property type="entry name" value="ALDOKETO_REDUCTASE_2"/>
    <property type="match status" value="2"/>
</dbReference>
<dbReference type="Pfam" id="PF00248">
    <property type="entry name" value="Aldo_ket_red"/>
    <property type="match status" value="2"/>
</dbReference>
<dbReference type="InterPro" id="IPR023210">
    <property type="entry name" value="NADP_OxRdtase_dom"/>
</dbReference>
<comment type="caution">
    <text evidence="5">The sequence shown here is derived from an EMBL/GenBank/DDBJ whole genome shotgun (WGS) entry which is preliminary data.</text>
</comment>
<organism evidence="5 6">
    <name type="scientific">Rhamnusium bicolor</name>
    <dbReference type="NCBI Taxonomy" id="1586634"/>
    <lineage>
        <taxon>Eukaryota</taxon>
        <taxon>Metazoa</taxon>
        <taxon>Ecdysozoa</taxon>
        <taxon>Arthropoda</taxon>
        <taxon>Hexapoda</taxon>
        <taxon>Insecta</taxon>
        <taxon>Pterygota</taxon>
        <taxon>Neoptera</taxon>
        <taxon>Endopterygota</taxon>
        <taxon>Coleoptera</taxon>
        <taxon>Polyphaga</taxon>
        <taxon>Cucujiformia</taxon>
        <taxon>Chrysomeloidea</taxon>
        <taxon>Cerambycidae</taxon>
        <taxon>Lepturinae</taxon>
        <taxon>Rhagiini</taxon>
        <taxon>Rhamnusium</taxon>
    </lineage>
</organism>
<dbReference type="Proteomes" id="UP001162156">
    <property type="component" value="Unassembled WGS sequence"/>
</dbReference>
<dbReference type="PANTHER" id="PTHR11732">
    <property type="entry name" value="ALDO/KETO REDUCTASE"/>
    <property type="match status" value="1"/>
</dbReference>
<keyword evidence="2" id="KW-0521">NADP</keyword>
<evidence type="ECO:0000256" key="1">
    <source>
        <dbReference type="ARBA" id="ARBA00007905"/>
    </source>
</evidence>
<name>A0AAV8ZLN3_9CUCU</name>
<feature type="domain" description="NADP-dependent oxidoreductase" evidence="4">
    <location>
        <begin position="18"/>
        <end position="290"/>
    </location>
</feature>
<keyword evidence="6" id="KW-1185">Reference proteome</keyword>
<dbReference type="InterPro" id="IPR020471">
    <property type="entry name" value="AKR"/>
</dbReference>
<dbReference type="InterPro" id="IPR018170">
    <property type="entry name" value="Aldo/ket_reductase_CS"/>
</dbReference>
<dbReference type="InterPro" id="IPR036812">
    <property type="entry name" value="NAD(P)_OxRdtase_dom_sf"/>
</dbReference>
<accession>A0AAV8ZLN3</accession>
<evidence type="ECO:0000256" key="2">
    <source>
        <dbReference type="ARBA" id="ARBA00022857"/>
    </source>
</evidence>
<dbReference type="PROSITE" id="PS00798">
    <property type="entry name" value="ALDOKETO_REDUCTASE_1"/>
    <property type="match status" value="2"/>
</dbReference>
<dbReference type="PROSITE" id="PS00063">
    <property type="entry name" value="ALDOKETO_REDUCTASE_3"/>
    <property type="match status" value="2"/>
</dbReference>
<protein>
    <recommendedName>
        <fullName evidence="4">NADP-dependent oxidoreductase domain-containing protein</fullName>
    </recommendedName>
</protein>
<proteinExistence type="inferred from homology"/>
<dbReference type="PRINTS" id="PR00069">
    <property type="entry name" value="ALDKETRDTASE"/>
</dbReference>
<dbReference type="SUPFAM" id="SSF51430">
    <property type="entry name" value="NAD(P)-linked oxidoreductase"/>
    <property type="match status" value="2"/>
</dbReference>
<dbReference type="Gene3D" id="3.20.20.100">
    <property type="entry name" value="NADP-dependent oxidoreductase domain"/>
    <property type="match status" value="2"/>
</dbReference>
<evidence type="ECO:0000256" key="3">
    <source>
        <dbReference type="ARBA" id="ARBA00023002"/>
    </source>
</evidence>
<feature type="domain" description="NADP-dependent oxidoreductase" evidence="4">
    <location>
        <begin position="331"/>
        <end position="605"/>
    </location>
</feature>
<sequence length="641" mass="73912">MTANIFMKMPDGQKMPAIGVGTGQLRQKDILDEILNAALEIGYRHIDTAYLYDNEPLIGDILKQWFSSGKLKREDIFITTKLPLIGVQEGRVEFFIKKSLESLQLDYVDLYLVHFPIGLKYIEGRPQIGPDCYIDIFDHIAIWKKMEEQVYAGRAKHIGLSNFNQKQIERLIKSARIKPACLQIELHVDFQQRELVNFCRQNGIVVVAYSPLGAPARFDSRKVPLALHNDTVKQIAKKHKKTSAQIMLRYLVQNNIVAIPKTATLERLKENIEIFNFTLDPKDIQSLNNLDLGEEGRLGRWTFLTGNKSQVLRIVVLFLMAREEKLIIKVGDDKELSEENDLKKTLDAALEIGYRHIDTAFAYENETFIGQVLKEWFSSGNLQREDVFITTKLPMNGVHQDRVEMFMKKSLEKLQLDYVDLYLIHFPIGTKYVEGQPPIGPDDDEDEEIDVFDHIEIWKKMEEQVYAGRTKNIGLSNFNQRQIEKIIKSADIKPACLQVEIHIDFQQRELVNFCQQNGIVVVAYSPLGSPGSSRETKLPIILYDVTITQIAEKYEKTNAQIMLRYLLQKNIVAIPKSSSVKRLKENIDVFDFILDHRDMEYLENLEVGEDARLTTFRFIPGIEEHPEYPFPKQDDADNQTM</sequence>
<dbReference type="EMBL" id="JANEYF010001344">
    <property type="protein sequence ID" value="KAJ8964548.1"/>
    <property type="molecule type" value="Genomic_DNA"/>
</dbReference>